<reference evidence="13 14" key="1">
    <citation type="submission" date="2021-03" db="EMBL/GenBank/DDBJ databases">
        <authorList>
            <person name="Kanchanasin P."/>
            <person name="Saeng-In P."/>
            <person name="Phongsopitanun W."/>
            <person name="Yuki M."/>
            <person name="Kudo T."/>
            <person name="Ohkuma M."/>
            <person name="Tanasupawat S."/>
        </authorList>
    </citation>
    <scope>NUCLEOTIDE SEQUENCE [LARGE SCALE GENOMIC DNA]</scope>
    <source>
        <strain evidence="13 14">L46</strain>
    </source>
</reference>
<name>A0ABS3R9K8_9ACTN</name>
<dbReference type="RefSeq" id="WP_208271248.1">
    <property type="nucleotide sequence ID" value="NZ_BAAAGM010000046.1"/>
</dbReference>
<dbReference type="InterPro" id="IPR003661">
    <property type="entry name" value="HisK_dim/P_dom"/>
</dbReference>
<feature type="domain" description="Histidine kinase" evidence="11">
    <location>
        <begin position="242"/>
        <end position="454"/>
    </location>
</feature>
<evidence type="ECO:0000256" key="3">
    <source>
        <dbReference type="ARBA" id="ARBA00012438"/>
    </source>
</evidence>
<dbReference type="CDD" id="cd00082">
    <property type="entry name" value="HisKA"/>
    <property type="match status" value="1"/>
</dbReference>
<dbReference type="PROSITE" id="PS50885">
    <property type="entry name" value="HAMP"/>
    <property type="match status" value="1"/>
</dbReference>
<dbReference type="InterPro" id="IPR036097">
    <property type="entry name" value="HisK_dim/P_sf"/>
</dbReference>
<evidence type="ECO:0000256" key="10">
    <source>
        <dbReference type="ARBA" id="ARBA00023136"/>
    </source>
</evidence>
<dbReference type="CDD" id="cd06225">
    <property type="entry name" value="HAMP"/>
    <property type="match status" value="1"/>
</dbReference>
<dbReference type="InterPro" id="IPR005467">
    <property type="entry name" value="His_kinase_dom"/>
</dbReference>
<evidence type="ECO:0000256" key="1">
    <source>
        <dbReference type="ARBA" id="ARBA00000085"/>
    </source>
</evidence>
<dbReference type="Proteomes" id="UP000666915">
    <property type="component" value="Unassembled WGS sequence"/>
</dbReference>
<dbReference type="CDD" id="cd00075">
    <property type="entry name" value="HATPase"/>
    <property type="match status" value="1"/>
</dbReference>
<organism evidence="13 14">
    <name type="scientific">Actinomadura nitritigenes</name>
    <dbReference type="NCBI Taxonomy" id="134602"/>
    <lineage>
        <taxon>Bacteria</taxon>
        <taxon>Bacillati</taxon>
        <taxon>Actinomycetota</taxon>
        <taxon>Actinomycetes</taxon>
        <taxon>Streptosporangiales</taxon>
        <taxon>Thermomonosporaceae</taxon>
        <taxon>Actinomadura</taxon>
    </lineage>
</organism>
<sequence>MRMRPRSIRARDTVVAAVIAALVWGVSAVGVDLAVRTIVRDDLLQRTQVDARRVSGGVRDGTLRGPIPDAGGGRVLVQVVAPGGRVREATPAAAGRPPVSRLWPSPGLRVRDFTECHGNWPHRRCLVAEAIRATTAPDSVVVYAAAPMPSYLVNGLLEGLLAAGVAALAGIAARITWRVVGRTLGPVEAIRAQLAEISATDLSRRVPEPPGEDEIAQLARTANATLDRLEAAVGRQRQFASDASHELRTPIAGLRANLEDASMHPEDNDLPAVVEQALHDTDRLESIVTDLLLLARIGTGGTVAQEPIDLSALAGAEIGRRTFQVKIEKELAHGVTVRGVRMQLVRLLGNLLDNAERYADQVIAVEAVRDGDHVLLTVTDDGVGIAAADRERVFERFTRLDTARSRGAGGTGLGLAIAREIAEAHGGTLRVEDDPRGARGARGARFALRLPLASPAE</sequence>
<gene>
    <name evidence="13" type="ORF">J4557_35895</name>
</gene>
<evidence type="ECO:0000259" key="11">
    <source>
        <dbReference type="PROSITE" id="PS50109"/>
    </source>
</evidence>
<dbReference type="SMART" id="SM00387">
    <property type="entry name" value="HATPase_c"/>
    <property type="match status" value="1"/>
</dbReference>
<dbReference type="EMBL" id="JAGEOK010000029">
    <property type="protein sequence ID" value="MBO2442924.1"/>
    <property type="molecule type" value="Genomic_DNA"/>
</dbReference>
<evidence type="ECO:0000256" key="2">
    <source>
        <dbReference type="ARBA" id="ARBA00004236"/>
    </source>
</evidence>
<dbReference type="Pfam" id="PF00672">
    <property type="entry name" value="HAMP"/>
    <property type="match status" value="1"/>
</dbReference>
<dbReference type="SMART" id="SM00388">
    <property type="entry name" value="HisKA"/>
    <property type="match status" value="1"/>
</dbReference>
<dbReference type="InterPro" id="IPR003660">
    <property type="entry name" value="HAMP_dom"/>
</dbReference>
<dbReference type="InterPro" id="IPR050428">
    <property type="entry name" value="TCS_sensor_his_kinase"/>
</dbReference>
<dbReference type="PANTHER" id="PTHR45436">
    <property type="entry name" value="SENSOR HISTIDINE KINASE YKOH"/>
    <property type="match status" value="1"/>
</dbReference>
<evidence type="ECO:0000313" key="13">
    <source>
        <dbReference type="EMBL" id="MBO2442924.1"/>
    </source>
</evidence>
<dbReference type="Pfam" id="PF02518">
    <property type="entry name" value="HATPase_c"/>
    <property type="match status" value="1"/>
</dbReference>
<keyword evidence="4" id="KW-0597">Phosphoprotein</keyword>
<dbReference type="PANTHER" id="PTHR45436:SF5">
    <property type="entry name" value="SENSOR HISTIDINE KINASE TRCS"/>
    <property type="match status" value="1"/>
</dbReference>
<accession>A0ABS3R9K8</accession>
<dbReference type="Gene3D" id="6.10.340.10">
    <property type="match status" value="1"/>
</dbReference>
<dbReference type="Pfam" id="PF00512">
    <property type="entry name" value="HisKA"/>
    <property type="match status" value="1"/>
</dbReference>
<dbReference type="InterPro" id="IPR003594">
    <property type="entry name" value="HATPase_dom"/>
</dbReference>
<dbReference type="SUPFAM" id="SSF55874">
    <property type="entry name" value="ATPase domain of HSP90 chaperone/DNA topoisomerase II/histidine kinase"/>
    <property type="match status" value="1"/>
</dbReference>
<dbReference type="PROSITE" id="PS50109">
    <property type="entry name" value="HIS_KIN"/>
    <property type="match status" value="1"/>
</dbReference>
<evidence type="ECO:0000259" key="12">
    <source>
        <dbReference type="PROSITE" id="PS50885"/>
    </source>
</evidence>
<keyword evidence="10" id="KW-0472">Membrane</keyword>
<dbReference type="SMART" id="SM00304">
    <property type="entry name" value="HAMP"/>
    <property type="match status" value="1"/>
</dbReference>
<keyword evidence="7" id="KW-0418">Kinase</keyword>
<dbReference type="InterPro" id="IPR004358">
    <property type="entry name" value="Sig_transdc_His_kin-like_C"/>
</dbReference>
<evidence type="ECO:0000313" key="14">
    <source>
        <dbReference type="Proteomes" id="UP000666915"/>
    </source>
</evidence>
<keyword evidence="14" id="KW-1185">Reference proteome</keyword>
<keyword evidence="9" id="KW-0902">Two-component regulatory system</keyword>
<evidence type="ECO:0000256" key="9">
    <source>
        <dbReference type="ARBA" id="ARBA00023012"/>
    </source>
</evidence>
<dbReference type="Gene3D" id="1.10.287.130">
    <property type="match status" value="1"/>
</dbReference>
<evidence type="ECO:0000256" key="6">
    <source>
        <dbReference type="ARBA" id="ARBA00022692"/>
    </source>
</evidence>
<proteinExistence type="predicted"/>
<evidence type="ECO:0000256" key="5">
    <source>
        <dbReference type="ARBA" id="ARBA00022679"/>
    </source>
</evidence>
<feature type="domain" description="HAMP" evidence="12">
    <location>
        <begin position="181"/>
        <end position="234"/>
    </location>
</feature>
<dbReference type="SUPFAM" id="SSF158472">
    <property type="entry name" value="HAMP domain-like"/>
    <property type="match status" value="1"/>
</dbReference>
<protein>
    <recommendedName>
        <fullName evidence="3">histidine kinase</fullName>
        <ecNumber evidence="3">2.7.13.3</ecNumber>
    </recommendedName>
</protein>
<comment type="caution">
    <text evidence="13">The sequence shown here is derived from an EMBL/GenBank/DDBJ whole genome shotgun (WGS) entry which is preliminary data.</text>
</comment>
<dbReference type="SUPFAM" id="SSF47384">
    <property type="entry name" value="Homodimeric domain of signal transducing histidine kinase"/>
    <property type="match status" value="1"/>
</dbReference>
<comment type="catalytic activity">
    <reaction evidence="1">
        <text>ATP + protein L-histidine = ADP + protein N-phospho-L-histidine.</text>
        <dbReference type="EC" id="2.7.13.3"/>
    </reaction>
</comment>
<dbReference type="Gene3D" id="3.30.565.10">
    <property type="entry name" value="Histidine kinase-like ATPase, C-terminal domain"/>
    <property type="match status" value="1"/>
</dbReference>
<comment type="subcellular location">
    <subcellularLocation>
        <location evidence="2">Cell membrane</location>
    </subcellularLocation>
</comment>
<dbReference type="EC" id="2.7.13.3" evidence="3"/>
<dbReference type="PRINTS" id="PR00344">
    <property type="entry name" value="BCTRLSENSOR"/>
</dbReference>
<evidence type="ECO:0000256" key="8">
    <source>
        <dbReference type="ARBA" id="ARBA00022989"/>
    </source>
</evidence>
<evidence type="ECO:0000256" key="4">
    <source>
        <dbReference type="ARBA" id="ARBA00022553"/>
    </source>
</evidence>
<keyword evidence="5" id="KW-0808">Transferase</keyword>
<keyword evidence="8" id="KW-1133">Transmembrane helix</keyword>
<keyword evidence="6" id="KW-0812">Transmembrane</keyword>
<evidence type="ECO:0000256" key="7">
    <source>
        <dbReference type="ARBA" id="ARBA00022777"/>
    </source>
</evidence>
<dbReference type="InterPro" id="IPR036890">
    <property type="entry name" value="HATPase_C_sf"/>
</dbReference>